<dbReference type="PROSITE" id="PS50109">
    <property type="entry name" value="HIS_KIN"/>
    <property type="match status" value="1"/>
</dbReference>
<dbReference type="Pfam" id="PF00672">
    <property type="entry name" value="HAMP"/>
    <property type="match status" value="1"/>
</dbReference>
<evidence type="ECO:0000256" key="10">
    <source>
        <dbReference type="SAM" id="Phobius"/>
    </source>
</evidence>
<feature type="domain" description="HAMP" evidence="12">
    <location>
        <begin position="121"/>
        <end position="173"/>
    </location>
</feature>
<keyword evidence="9" id="KW-0067">ATP-binding</keyword>
<feature type="transmembrane region" description="Helical" evidence="10">
    <location>
        <begin position="12"/>
        <end position="34"/>
    </location>
</feature>
<comment type="catalytic activity">
    <reaction evidence="1">
        <text>ATP + protein L-histidine = ADP + protein N-phospho-L-histidine.</text>
        <dbReference type="EC" id="2.7.13.3"/>
    </reaction>
</comment>
<dbReference type="SMART" id="SM00304">
    <property type="entry name" value="HAMP"/>
    <property type="match status" value="1"/>
</dbReference>
<organism evidence="13 14">
    <name type="scientific">Derxia gummosa DSM 723</name>
    <dbReference type="NCBI Taxonomy" id="1121388"/>
    <lineage>
        <taxon>Bacteria</taxon>
        <taxon>Pseudomonadati</taxon>
        <taxon>Pseudomonadota</taxon>
        <taxon>Betaproteobacteria</taxon>
        <taxon>Burkholderiales</taxon>
        <taxon>Alcaligenaceae</taxon>
        <taxon>Derxia</taxon>
    </lineage>
</organism>
<dbReference type="CDD" id="cd00075">
    <property type="entry name" value="HATPase"/>
    <property type="match status" value="1"/>
</dbReference>
<dbReference type="PANTHER" id="PTHR44936">
    <property type="entry name" value="SENSOR PROTEIN CREC"/>
    <property type="match status" value="1"/>
</dbReference>
<dbReference type="AlphaFoldDB" id="A0A9U5GBY9"/>
<dbReference type="SMART" id="SM00388">
    <property type="entry name" value="HisKA"/>
    <property type="match status" value="1"/>
</dbReference>
<keyword evidence="7" id="KW-0547">Nucleotide-binding</keyword>
<dbReference type="GO" id="GO:0005524">
    <property type="term" value="F:ATP binding"/>
    <property type="evidence" value="ECO:0007669"/>
    <property type="project" value="UniProtKB-KW"/>
</dbReference>
<dbReference type="Pfam" id="PF02518">
    <property type="entry name" value="HATPase_c"/>
    <property type="match status" value="1"/>
</dbReference>
<dbReference type="SUPFAM" id="SSF158472">
    <property type="entry name" value="HAMP domain-like"/>
    <property type="match status" value="1"/>
</dbReference>
<comment type="subcellular location">
    <subcellularLocation>
        <location evidence="2">Cell membrane</location>
        <topology evidence="2">Multi-pass membrane protein</topology>
    </subcellularLocation>
</comment>
<accession>A0A9U5GBY9</accession>
<keyword evidence="8 14" id="KW-0418">Kinase</keyword>
<proteinExistence type="predicted"/>
<evidence type="ECO:0000256" key="1">
    <source>
        <dbReference type="ARBA" id="ARBA00000085"/>
    </source>
</evidence>
<dbReference type="InterPro" id="IPR003594">
    <property type="entry name" value="HATPase_dom"/>
</dbReference>
<keyword evidence="10" id="KW-0472">Membrane</keyword>
<evidence type="ECO:0000256" key="8">
    <source>
        <dbReference type="ARBA" id="ARBA00022777"/>
    </source>
</evidence>
<evidence type="ECO:0000256" key="5">
    <source>
        <dbReference type="ARBA" id="ARBA00022553"/>
    </source>
</evidence>
<dbReference type="InterPro" id="IPR004358">
    <property type="entry name" value="Sig_transdc_His_kin-like_C"/>
</dbReference>
<keyword evidence="5" id="KW-0597">Phosphoprotein</keyword>
<evidence type="ECO:0000259" key="11">
    <source>
        <dbReference type="PROSITE" id="PS50109"/>
    </source>
</evidence>
<keyword evidence="10" id="KW-1133">Transmembrane helix</keyword>
<feature type="transmembrane region" description="Helical" evidence="10">
    <location>
        <begin position="96"/>
        <end position="120"/>
    </location>
</feature>
<evidence type="ECO:0000256" key="3">
    <source>
        <dbReference type="ARBA" id="ARBA00012438"/>
    </source>
</evidence>
<evidence type="ECO:0000256" key="2">
    <source>
        <dbReference type="ARBA" id="ARBA00004651"/>
    </source>
</evidence>
<dbReference type="Pfam" id="PF00512">
    <property type="entry name" value="HisKA"/>
    <property type="match status" value="1"/>
</dbReference>
<dbReference type="SUPFAM" id="SSF55874">
    <property type="entry name" value="ATPase domain of HSP90 chaperone/DNA topoisomerase II/histidine kinase"/>
    <property type="match status" value="1"/>
</dbReference>
<name>A0A9U5GBY9_9BURK</name>
<evidence type="ECO:0000313" key="14">
    <source>
        <dbReference type="RefSeq" id="WP_028311152.1"/>
    </source>
</evidence>
<keyword evidence="13" id="KW-1185">Reference proteome</keyword>
<dbReference type="PANTHER" id="PTHR44936:SF10">
    <property type="entry name" value="SENSOR PROTEIN RSTB"/>
    <property type="match status" value="1"/>
</dbReference>
<dbReference type="Proteomes" id="UP000675920">
    <property type="component" value="Unplaced"/>
</dbReference>
<dbReference type="PROSITE" id="PS50885">
    <property type="entry name" value="HAMP"/>
    <property type="match status" value="1"/>
</dbReference>
<evidence type="ECO:0000256" key="4">
    <source>
        <dbReference type="ARBA" id="ARBA00022475"/>
    </source>
</evidence>
<dbReference type="RefSeq" id="WP_028311152.1">
    <property type="nucleotide sequence ID" value="NZ_AXWS01000008.1"/>
</dbReference>
<dbReference type="EC" id="2.7.13.3" evidence="3"/>
<dbReference type="SUPFAM" id="SSF47384">
    <property type="entry name" value="Homodimeric domain of signal transducing histidine kinase"/>
    <property type="match status" value="1"/>
</dbReference>
<dbReference type="SMART" id="SM00387">
    <property type="entry name" value="HATPase_c"/>
    <property type="match status" value="1"/>
</dbReference>
<dbReference type="InterPro" id="IPR005467">
    <property type="entry name" value="His_kinase_dom"/>
</dbReference>
<dbReference type="InterPro" id="IPR036890">
    <property type="entry name" value="HATPase_C_sf"/>
</dbReference>
<reference evidence="14" key="2">
    <citation type="journal article" date="2000" name="Trends Biochem. Sci.">
        <title>GHKL, an emergent ATPase/kinase superfamily.</title>
        <authorList>
            <person name="Dutta R."/>
            <person name="Inouye M."/>
        </authorList>
    </citation>
    <scope>NUCLEOTIDE SEQUENCE</scope>
</reference>
<feature type="domain" description="Histidine kinase" evidence="11">
    <location>
        <begin position="181"/>
        <end position="386"/>
    </location>
</feature>
<dbReference type="InterPro" id="IPR003661">
    <property type="entry name" value="HisK_dim/P_dom"/>
</dbReference>
<keyword evidence="10" id="KW-0812">Transmembrane</keyword>
<evidence type="ECO:0000259" key="12">
    <source>
        <dbReference type="PROSITE" id="PS50885"/>
    </source>
</evidence>
<dbReference type="PRINTS" id="PR00344">
    <property type="entry name" value="BCTRLSENSOR"/>
</dbReference>
<reference evidence="14" key="3">
    <citation type="submission" date="2025-08" db="UniProtKB">
        <authorList>
            <consortium name="RefSeq"/>
        </authorList>
    </citation>
    <scope>IDENTIFICATION</scope>
</reference>
<dbReference type="Gene3D" id="3.30.565.10">
    <property type="entry name" value="Histidine kinase-like ATPase, C-terminal domain"/>
    <property type="match status" value="1"/>
</dbReference>
<evidence type="ECO:0000256" key="6">
    <source>
        <dbReference type="ARBA" id="ARBA00022679"/>
    </source>
</evidence>
<dbReference type="InterPro" id="IPR036097">
    <property type="entry name" value="HisK_dim/P_sf"/>
</dbReference>
<dbReference type="CDD" id="cd00082">
    <property type="entry name" value="HisKA"/>
    <property type="match status" value="1"/>
</dbReference>
<protein>
    <recommendedName>
        <fullName evidence="3">histidine kinase</fullName>
        <ecNumber evidence="3">2.7.13.3</ecNumber>
    </recommendedName>
</protein>
<sequence>MPPEPRLARRLWLRIWLAVVATVLLFALLAGAAWRMYADEVRGEFFRHERPGPPPWAGAPPPGVAADDWADWWNERKREFERRPPPPPPHMKNGPFGPMSLIGLLGVLAAGVAFGAYPVVRRLTRQLEDLHATVRRFGEGDLQARASLGGSDEVAGVAQSFNDAAGRIEGLIESQRSLLANASHELRSPLARLRMASEMLGASASPALRDEMRRNIGELDQLIEEILLASRLESARDVPFGEREPVDLAGLVAEEAAHAGVAVEAVPATLPGDARLLRRLVRNLIENALRYARKPGEDGGIEVLLRRDGDRAVIEVRDRGPGVPESDCERVFEAFYRVPGASEREGGVGLGLALVRKIARHHGGEARCLPREGGGASFVVTLPDAKG</sequence>
<dbReference type="GO" id="GO:0000155">
    <property type="term" value="F:phosphorelay sensor kinase activity"/>
    <property type="evidence" value="ECO:0007669"/>
    <property type="project" value="InterPro"/>
</dbReference>
<dbReference type="InterPro" id="IPR050980">
    <property type="entry name" value="2C_sensor_his_kinase"/>
</dbReference>
<evidence type="ECO:0000256" key="9">
    <source>
        <dbReference type="ARBA" id="ARBA00022840"/>
    </source>
</evidence>
<keyword evidence="6" id="KW-0808">Transferase</keyword>
<dbReference type="Gene3D" id="1.10.287.130">
    <property type="match status" value="1"/>
</dbReference>
<evidence type="ECO:0000313" key="13">
    <source>
        <dbReference type="Proteomes" id="UP000675920"/>
    </source>
</evidence>
<keyword evidence="4" id="KW-1003">Cell membrane</keyword>
<dbReference type="GO" id="GO:0005886">
    <property type="term" value="C:plasma membrane"/>
    <property type="evidence" value="ECO:0007669"/>
    <property type="project" value="UniProtKB-SubCell"/>
</dbReference>
<reference evidence="14" key="1">
    <citation type="journal article" date="1999" name="Curr. Biol.">
        <title>Signal transduction: Gyrating protein kinases.</title>
        <authorList>
            <person name="Stock J."/>
        </authorList>
    </citation>
    <scope>NUCLEOTIDE SEQUENCE</scope>
</reference>
<evidence type="ECO:0000256" key="7">
    <source>
        <dbReference type="ARBA" id="ARBA00022741"/>
    </source>
</evidence>
<dbReference type="InterPro" id="IPR003660">
    <property type="entry name" value="HAMP_dom"/>
</dbReference>
<dbReference type="CDD" id="cd06225">
    <property type="entry name" value="HAMP"/>
    <property type="match status" value="1"/>
</dbReference>